<feature type="transmembrane region" description="Helical" evidence="7">
    <location>
        <begin position="76"/>
        <end position="102"/>
    </location>
</feature>
<keyword evidence="4 7" id="KW-1133">Transmembrane helix</keyword>
<feature type="domain" description="GAF" evidence="8">
    <location>
        <begin position="724"/>
        <end position="855"/>
    </location>
</feature>
<evidence type="ECO:0000256" key="6">
    <source>
        <dbReference type="SAM" id="MobiDB-lite"/>
    </source>
</evidence>
<feature type="region of interest" description="Disordered" evidence="6">
    <location>
        <begin position="44"/>
        <end position="65"/>
    </location>
</feature>
<dbReference type="GO" id="GO:0016020">
    <property type="term" value="C:membrane"/>
    <property type="evidence" value="ECO:0007669"/>
    <property type="project" value="UniProtKB-SubCell"/>
</dbReference>
<evidence type="ECO:0000256" key="1">
    <source>
        <dbReference type="ARBA" id="ARBA00004141"/>
    </source>
</evidence>
<comment type="similarity">
    <text evidence="2">Belongs to the autoinducer-2 exporter (AI-2E) (TC 2.A.86) family.</text>
</comment>
<accession>A0A076PMX1</accession>
<keyword evidence="5 7" id="KW-0472">Membrane</keyword>
<dbReference type="AlphaFoldDB" id="A0A076PMX1"/>
<dbReference type="KEGG" id="ctes:O987_09335"/>
<gene>
    <name evidence="9" type="ORF">O987_09335</name>
</gene>
<feature type="transmembrane region" description="Helical" evidence="7">
    <location>
        <begin position="138"/>
        <end position="159"/>
    </location>
</feature>
<dbReference type="PANTHER" id="PTHR43102">
    <property type="entry name" value="SLR1143 PROTEIN"/>
    <property type="match status" value="1"/>
</dbReference>
<proteinExistence type="inferred from homology"/>
<evidence type="ECO:0000259" key="8">
    <source>
        <dbReference type="Pfam" id="PF01590"/>
    </source>
</evidence>
<dbReference type="SUPFAM" id="SSF55781">
    <property type="entry name" value="GAF domain-like"/>
    <property type="match status" value="1"/>
</dbReference>
<evidence type="ECO:0000313" key="10">
    <source>
        <dbReference type="Proteomes" id="UP000028782"/>
    </source>
</evidence>
<protein>
    <submittedName>
        <fullName evidence="9">Phytochrome sensor protein</fullName>
    </submittedName>
</protein>
<dbReference type="HOGENOM" id="CLU_021513_0_0_4"/>
<name>A0A076PMX1_COMTE</name>
<feature type="region of interest" description="Disordered" evidence="6">
    <location>
        <begin position="1"/>
        <end position="30"/>
    </location>
</feature>
<dbReference type="Pfam" id="PF01594">
    <property type="entry name" value="AI-2E_transport"/>
    <property type="match status" value="1"/>
</dbReference>
<feature type="compositionally biased region" description="Basic and acidic residues" evidence="6">
    <location>
        <begin position="1"/>
        <end position="13"/>
    </location>
</feature>
<reference evidence="9 10" key="1">
    <citation type="journal article" date="2014" name="Genome Announc.">
        <title>Complete Genome Sequence of Polychlorinated Biphenyl Degrader Comamonas testosteroni TK102 (NBRC 109938).</title>
        <authorList>
            <person name="Fukuda K."/>
            <person name="Hosoyama A."/>
            <person name="Tsuchikane K."/>
            <person name="Ohji S."/>
            <person name="Yamazoe A."/>
            <person name="Fujita N."/>
            <person name="Shintani M."/>
            <person name="Kimbara K."/>
        </authorList>
    </citation>
    <scope>NUCLEOTIDE SEQUENCE [LARGE SCALE GENOMIC DNA]</scope>
    <source>
        <strain evidence="9">TK102</strain>
    </source>
</reference>
<evidence type="ECO:0000256" key="2">
    <source>
        <dbReference type="ARBA" id="ARBA00009773"/>
    </source>
</evidence>
<organism evidence="9 10">
    <name type="scientific">Comamonas testosteroni TK102</name>
    <dbReference type="NCBI Taxonomy" id="1392005"/>
    <lineage>
        <taxon>Bacteria</taxon>
        <taxon>Pseudomonadati</taxon>
        <taxon>Pseudomonadota</taxon>
        <taxon>Betaproteobacteria</taxon>
        <taxon>Burkholderiales</taxon>
        <taxon>Comamonadaceae</taxon>
        <taxon>Comamonas</taxon>
    </lineage>
</organism>
<dbReference type="InterPro" id="IPR003018">
    <property type="entry name" value="GAF"/>
</dbReference>
<feature type="transmembrane region" description="Helical" evidence="7">
    <location>
        <begin position="108"/>
        <end position="126"/>
    </location>
</feature>
<evidence type="ECO:0000256" key="5">
    <source>
        <dbReference type="ARBA" id="ARBA00023136"/>
    </source>
</evidence>
<evidence type="ECO:0000256" key="3">
    <source>
        <dbReference type="ARBA" id="ARBA00022692"/>
    </source>
</evidence>
<dbReference type="Proteomes" id="UP000028782">
    <property type="component" value="Chromosome"/>
</dbReference>
<evidence type="ECO:0000256" key="7">
    <source>
        <dbReference type="SAM" id="Phobius"/>
    </source>
</evidence>
<evidence type="ECO:0000313" key="9">
    <source>
        <dbReference type="EMBL" id="AIJ45996.1"/>
    </source>
</evidence>
<sequence length="871" mass="95244">MSMSENRNEKSPSEESSPSPEVNFGAVAPTKPYAGAPVEVETLSREAGSAAEGRQPAPGLREGMDRRARANMAPGLVHLAEMLPALRLLIGLMIASIVILALYFGRDLLIPLALAMLFGFLLDPAVSRLKRWGLPRMASAIVVVAFALAALGGLGMYLGSQVQQLSADLPTYQSTIRDKLRSLRKSANMPSAWDGVFKTYNTVEKEIASVDSARARVQKVEVQTPDSKPTTRMLQWLGRIAEPVTTAGIVLLFVILILLDRDDLRDRLLRLVGGNLNLATDALDEASQRIGKYLRMQFIVNVSYGVPLAMGLLLIGVPGAILWGVLGAIMRFVPYVGPMMSAVFPLALAFAVDPGWNMFLLTLGLILLLELISNNVIEPWLYGSSTGLSTLSIIVAATFWTALWGPIGLILSTPLTVCLLVLGRYIPSLKFMEVLLGSEPVLGPQQRLYQRLLADDADDAISMAVQSVEERLPSKPGQDDRASAVRGFYDEVAIPALRIATQQHLESATAEHRLRLSNGMAALLEELQDQYAFRSRGEHARAASGEDDQRRCLRIHCAGVRWEVDALGAAMVAHAESLHGHEVSCSEWALAPDSKSLQFDVNGLLADREWARAVKQSDLLVLSIFNHQPQSMARRIVRRIRRHWPGARVVLCLWNAPAVAADPDFARQTGAQACVTSLRELHLWVEAMQVGDPGESVIAAPIPDDDEQRVRMLHESGVLAPALTALYRDTAKKAVNAFNTKWAQVSWVDAERVFAPGSLLPLSAQEVPQHGFPRDSSVCSYVVYEEEAIVVGDLARDPRFANDSMVHSLKLRFYAGVPLTDKRGNVLGCLSILDDEPRNLSDDELEVLGGMARQLMDDVREALRQGPVVDA</sequence>
<dbReference type="EMBL" id="CP006704">
    <property type="protein sequence ID" value="AIJ45996.1"/>
    <property type="molecule type" value="Genomic_DNA"/>
</dbReference>
<dbReference type="InterPro" id="IPR002549">
    <property type="entry name" value="AI-2E-like"/>
</dbReference>
<feature type="transmembrane region" description="Helical" evidence="7">
    <location>
        <begin position="298"/>
        <end position="326"/>
    </location>
</feature>
<evidence type="ECO:0000256" key="4">
    <source>
        <dbReference type="ARBA" id="ARBA00022989"/>
    </source>
</evidence>
<keyword evidence="3 7" id="KW-0812">Transmembrane</keyword>
<comment type="subcellular location">
    <subcellularLocation>
        <location evidence="1">Membrane</location>
        <topology evidence="1">Multi-pass membrane protein</topology>
    </subcellularLocation>
</comment>
<dbReference type="PANTHER" id="PTHR43102:SF2">
    <property type="entry name" value="GAF DOMAIN-CONTAINING PROTEIN"/>
    <property type="match status" value="1"/>
</dbReference>
<dbReference type="Pfam" id="PF01590">
    <property type="entry name" value="GAF"/>
    <property type="match status" value="1"/>
</dbReference>
<feature type="transmembrane region" description="Helical" evidence="7">
    <location>
        <begin position="240"/>
        <end position="259"/>
    </location>
</feature>
<dbReference type="Gene3D" id="3.30.450.40">
    <property type="match status" value="1"/>
</dbReference>
<dbReference type="InterPro" id="IPR029016">
    <property type="entry name" value="GAF-like_dom_sf"/>
</dbReference>